<accession>A0A5K1K484</accession>
<reference evidence="1" key="1">
    <citation type="submission" date="2019-10" db="EMBL/GenBank/DDBJ databases">
        <authorList>
            <person name="Nor Muhammad N."/>
        </authorList>
    </citation>
    <scope>NUCLEOTIDE SEQUENCE</scope>
</reference>
<dbReference type="EMBL" id="LR728679">
    <property type="protein sequence ID" value="VWP00650.1"/>
    <property type="molecule type" value="Genomic_DNA"/>
</dbReference>
<protein>
    <submittedName>
        <fullName evidence="1">MFS domain-containing protein</fullName>
    </submittedName>
</protein>
<gene>
    <name evidence="1" type="primary">G4NIB5</name>
</gene>
<dbReference type="AlphaFoldDB" id="A0A5K1K484"/>
<organism evidence="1">
    <name type="scientific">Ganoderma boninense</name>
    <dbReference type="NCBI Taxonomy" id="34458"/>
    <lineage>
        <taxon>Eukaryota</taxon>
        <taxon>Fungi</taxon>
        <taxon>Dikarya</taxon>
        <taxon>Basidiomycota</taxon>
        <taxon>Agaricomycotina</taxon>
        <taxon>Agaricomycetes</taxon>
        <taxon>Polyporales</taxon>
        <taxon>Polyporaceae</taxon>
        <taxon>Ganoderma</taxon>
    </lineage>
</organism>
<proteinExistence type="predicted"/>
<sequence length="382" mass="42455">MDSLPVELITTIAFFACTDGGFTGASLSAVSKRIRDATHCTRFLSAFLSSSPERFTQFLTSYLAQRYRIPEVMPQVRHLFLSLLPIEGEPIHRFPPLHPALILGEYDKYLRRLGDLGDQYGPLVCSLIQTLAPTLETFTFVRGEWKNVPQLHCTFPRLRELTLVDGAPEFLRIADVPQGRVPLFPRLERMHIIECFYARPVDLRQWAPHAPALTHVRISGLHFRDSPTVASLKDVSCALAEEGGGGGEESTPPFFPCLQHVLVQPTSAKRHLAFMQLGQRRLLVYLQMASEKTRAGIVFDVLSAHDPLYGTVANNSVESPPPAEEGGGGARARVRALLGHCEARDGADGRTETGPARCLRLARREEGEGRGRVGCWTKEYLF</sequence>
<evidence type="ECO:0000313" key="1">
    <source>
        <dbReference type="EMBL" id="VWP00650.1"/>
    </source>
</evidence>
<name>A0A5K1K484_9APHY</name>